<evidence type="ECO:0000256" key="3">
    <source>
        <dbReference type="ARBA" id="ARBA00023015"/>
    </source>
</evidence>
<dbReference type="SUPFAM" id="SSF52172">
    <property type="entry name" value="CheY-like"/>
    <property type="match status" value="1"/>
</dbReference>
<keyword evidence="3" id="KW-0805">Transcription regulation</keyword>
<keyword evidence="5" id="KW-0804">Transcription</keyword>
<dbReference type="InterPro" id="IPR011006">
    <property type="entry name" value="CheY-like_superfamily"/>
</dbReference>
<dbReference type="SUPFAM" id="SSF46894">
    <property type="entry name" value="C-terminal effector domain of the bipartite response regulators"/>
    <property type="match status" value="1"/>
</dbReference>
<dbReference type="Gene3D" id="1.10.10.10">
    <property type="entry name" value="Winged helix-like DNA-binding domain superfamily/Winged helix DNA-binding domain"/>
    <property type="match status" value="1"/>
</dbReference>
<dbReference type="InterPro" id="IPR001789">
    <property type="entry name" value="Sig_transdc_resp-reg_receiver"/>
</dbReference>
<dbReference type="InterPro" id="IPR039420">
    <property type="entry name" value="WalR-like"/>
</dbReference>
<dbReference type="InterPro" id="IPR036388">
    <property type="entry name" value="WH-like_DNA-bd_sf"/>
</dbReference>
<evidence type="ECO:0000256" key="7">
    <source>
        <dbReference type="PROSITE-ProRule" id="PRU01091"/>
    </source>
</evidence>
<dbReference type="SMART" id="SM00862">
    <property type="entry name" value="Trans_reg_C"/>
    <property type="match status" value="1"/>
</dbReference>
<evidence type="ECO:0000256" key="6">
    <source>
        <dbReference type="PROSITE-ProRule" id="PRU00169"/>
    </source>
</evidence>
<keyword evidence="4 7" id="KW-0238">DNA-binding</keyword>
<dbReference type="PANTHER" id="PTHR48111:SF1">
    <property type="entry name" value="TWO-COMPONENT RESPONSE REGULATOR ORR33"/>
    <property type="match status" value="1"/>
</dbReference>
<dbReference type="PROSITE" id="PS50110">
    <property type="entry name" value="RESPONSE_REGULATORY"/>
    <property type="match status" value="1"/>
</dbReference>
<dbReference type="Pfam" id="PF00072">
    <property type="entry name" value="Response_reg"/>
    <property type="match status" value="1"/>
</dbReference>
<reference evidence="10 11" key="1">
    <citation type="submission" date="2022-09" db="EMBL/GenBank/DDBJ databases">
        <authorList>
            <person name="Kop L."/>
        </authorList>
    </citation>
    <scope>NUCLEOTIDE SEQUENCE [LARGE SCALE GENOMIC DNA]</scope>
    <source>
        <strain evidence="10 11">347</strain>
    </source>
</reference>
<dbReference type="CDD" id="cd00383">
    <property type="entry name" value="trans_reg_C"/>
    <property type="match status" value="1"/>
</dbReference>
<keyword evidence="2" id="KW-0902">Two-component regulatory system</keyword>
<evidence type="ECO:0000256" key="1">
    <source>
        <dbReference type="ARBA" id="ARBA00022553"/>
    </source>
</evidence>
<feature type="domain" description="Response regulatory" evidence="8">
    <location>
        <begin position="15"/>
        <end position="131"/>
    </location>
</feature>
<evidence type="ECO:0000313" key="11">
    <source>
        <dbReference type="Proteomes" id="UP001157733"/>
    </source>
</evidence>
<dbReference type="Proteomes" id="UP001157733">
    <property type="component" value="Chromosome"/>
</dbReference>
<dbReference type="SMART" id="SM00448">
    <property type="entry name" value="REC"/>
    <property type="match status" value="1"/>
</dbReference>
<dbReference type="EMBL" id="OX336137">
    <property type="protein sequence ID" value="CAI2718167.1"/>
    <property type="molecule type" value="Genomic_DNA"/>
</dbReference>
<feature type="DNA-binding region" description="OmpR/PhoB-type" evidence="7">
    <location>
        <begin position="141"/>
        <end position="237"/>
    </location>
</feature>
<organism evidence="10 11">
    <name type="scientific">Nitrospina watsonii</name>
    <dbReference type="NCBI Taxonomy" id="1323948"/>
    <lineage>
        <taxon>Bacteria</taxon>
        <taxon>Pseudomonadati</taxon>
        <taxon>Nitrospinota/Tectimicrobiota group</taxon>
        <taxon>Nitrospinota</taxon>
        <taxon>Nitrospinia</taxon>
        <taxon>Nitrospinales</taxon>
        <taxon>Nitrospinaceae</taxon>
        <taxon>Nitrospina</taxon>
    </lineage>
</organism>
<protein>
    <submittedName>
        <fullName evidence="10">Two component transcriptional regulator, winged helix family</fullName>
    </submittedName>
</protein>
<evidence type="ECO:0000259" key="8">
    <source>
        <dbReference type="PROSITE" id="PS50110"/>
    </source>
</evidence>
<feature type="modified residue" description="4-aspartylphosphate" evidence="6">
    <location>
        <position position="64"/>
    </location>
</feature>
<dbReference type="Pfam" id="PF00486">
    <property type="entry name" value="Trans_reg_C"/>
    <property type="match status" value="1"/>
</dbReference>
<evidence type="ECO:0000256" key="2">
    <source>
        <dbReference type="ARBA" id="ARBA00023012"/>
    </source>
</evidence>
<dbReference type="PROSITE" id="PS51755">
    <property type="entry name" value="OMPR_PHOB"/>
    <property type="match status" value="1"/>
</dbReference>
<evidence type="ECO:0000256" key="4">
    <source>
        <dbReference type="ARBA" id="ARBA00023125"/>
    </source>
</evidence>
<proteinExistence type="predicted"/>
<dbReference type="PANTHER" id="PTHR48111">
    <property type="entry name" value="REGULATOR OF RPOS"/>
    <property type="match status" value="1"/>
</dbReference>
<dbReference type="InterPro" id="IPR001867">
    <property type="entry name" value="OmpR/PhoB-type_DNA-bd"/>
</dbReference>
<keyword evidence="11" id="KW-1185">Reference proteome</keyword>
<evidence type="ECO:0000256" key="5">
    <source>
        <dbReference type="ARBA" id="ARBA00023163"/>
    </source>
</evidence>
<sequence>MTEPSKAKKGFRRYTILVVDDDPSIVTLVKQQIDQDKYKIISTDDGESAEAIIRSRCPDLVLLDINIPGKNGLEVCRSLRGDKDTQNLPIIILSGRKEQVDRNLGLEFGADDYVTKPFNSQELLLRVNNVLKRVYGSQARNDSLTHGALTVDFGKHEVRVKNKVIQLTLTEFKLLSSLLDNLGQVKTRDYLMEHVWEHGEGVFSRTIDTHIQRLRNKLKEAGKYIETIRGIGYRFKI</sequence>
<gene>
    <name evidence="10" type="ORF">NSPWAT_1308</name>
</gene>
<dbReference type="InterPro" id="IPR016032">
    <property type="entry name" value="Sig_transdc_resp-reg_C-effctor"/>
</dbReference>
<keyword evidence="1 6" id="KW-0597">Phosphoprotein</keyword>
<evidence type="ECO:0000313" key="10">
    <source>
        <dbReference type="EMBL" id="CAI2718167.1"/>
    </source>
</evidence>
<dbReference type="Gene3D" id="3.40.50.2300">
    <property type="match status" value="1"/>
</dbReference>
<accession>A0ABM9HD84</accession>
<name>A0ABM9HD84_9BACT</name>
<feature type="domain" description="OmpR/PhoB-type" evidence="9">
    <location>
        <begin position="141"/>
        <end position="237"/>
    </location>
</feature>
<evidence type="ECO:0000259" key="9">
    <source>
        <dbReference type="PROSITE" id="PS51755"/>
    </source>
</evidence>
<dbReference type="RefSeq" id="WP_282011074.1">
    <property type="nucleotide sequence ID" value="NZ_OX336137.1"/>
</dbReference>